<dbReference type="PANTHER" id="PTHR47359:SF3">
    <property type="entry name" value="NLP_P60 DOMAIN-CONTAINING PROTEIN-RELATED"/>
    <property type="match status" value="1"/>
</dbReference>
<keyword evidence="4" id="KW-0788">Thiol protease</keyword>
<keyword evidence="5" id="KW-0175">Coiled coil</keyword>
<feature type="compositionally biased region" description="Basic and acidic residues" evidence="6">
    <location>
        <begin position="280"/>
        <end position="292"/>
    </location>
</feature>
<dbReference type="SUPFAM" id="SSF54001">
    <property type="entry name" value="Cysteine proteinases"/>
    <property type="match status" value="1"/>
</dbReference>
<evidence type="ECO:0000256" key="5">
    <source>
        <dbReference type="SAM" id="Coils"/>
    </source>
</evidence>
<dbReference type="InterPro" id="IPR051794">
    <property type="entry name" value="PG_Endopeptidase_C40"/>
</dbReference>
<dbReference type="PANTHER" id="PTHR47359">
    <property type="entry name" value="PEPTIDOGLYCAN DL-ENDOPEPTIDASE CWLO"/>
    <property type="match status" value="1"/>
</dbReference>
<evidence type="ECO:0000256" key="1">
    <source>
        <dbReference type="ARBA" id="ARBA00007074"/>
    </source>
</evidence>
<dbReference type="PROSITE" id="PS51935">
    <property type="entry name" value="NLPC_P60"/>
    <property type="match status" value="1"/>
</dbReference>
<feature type="domain" description="NlpC/P60" evidence="8">
    <location>
        <begin position="301"/>
        <end position="416"/>
    </location>
</feature>
<dbReference type="InterPro" id="IPR038765">
    <property type="entry name" value="Papain-like_cys_pep_sf"/>
</dbReference>
<sequence length="416" mass="45163">MASHRRSRSRLGVPSGRRTAAGLTTAALTSLALLAQIAPSATAVPREPRPSIEEVRQRVETLYREAGSATQAYNGAKERTDAQQARVDELLGDVAEHTEQVNEARRKLGSFAAAQYRSGSAHSTATLLLAADSKSLFDQSHLLARLTSRQQRALTDYEAWRSAAATQRGKATQSLASLTAAQEDLRARKKSVQAKLAEARKVLSRLTAEEKARLAELVREKQAEAERRAKELAREQAAKEREEREQREREQREWEREERENDGDTSDGGGTGDGSGQGEDAGRGDGSGDTRPSDPALPADTAKAQQAIDFARAQLGKPYVWGATGPDSYDCSGLTQGAWKAAGVTLPRTTWDQAKVGKRIATTDLAPGDLVFFYDDSSHVGLYIGEGKMIHAPRPGANVRIESIFTMPLYGNVRPA</sequence>
<keyword evidence="7" id="KW-0732">Signal</keyword>
<dbReference type="Proteomes" id="UP000509303">
    <property type="component" value="Chromosome"/>
</dbReference>
<protein>
    <submittedName>
        <fullName evidence="9">C40 family peptidase</fullName>
    </submittedName>
</protein>
<dbReference type="RefSeq" id="WP_176162126.1">
    <property type="nucleotide sequence ID" value="NZ_CP054929.1"/>
</dbReference>
<organism evidence="9 10">
    <name type="scientific">Streptomyces buecherae</name>
    <dbReference type="NCBI Taxonomy" id="2763006"/>
    <lineage>
        <taxon>Bacteria</taxon>
        <taxon>Bacillati</taxon>
        <taxon>Actinomycetota</taxon>
        <taxon>Actinomycetes</taxon>
        <taxon>Kitasatosporales</taxon>
        <taxon>Streptomycetaceae</taxon>
        <taxon>Streptomyces</taxon>
    </lineage>
</organism>
<evidence type="ECO:0000313" key="10">
    <source>
        <dbReference type="Proteomes" id="UP000509303"/>
    </source>
</evidence>
<comment type="similarity">
    <text evidence="1">Belongs to the peptidase C40 family.</text>
</comment>
<gene>
    <name evidence="9" type="ORF">HUT08_13570</name>
</gene>
<feature type="chain" id="PRO_5028875777" evidence="7">
    <location>
        <begin position="44"/>
        <end position="416"/>
    </location>
</feature>
<evidence type="ECO:0000256" key="7">
    <source>
        <dbReference type="SAM" id="SignalP"/>
    </source>
</evidence>
<dbReference type="AlphaFoldDB" id="A0A7H8N759"/>
<evidence type="ECO:0000256" key="4">
    <source>
        <dbReference type="ARBA" id="ARBA00022807"/>
    </source>
</evidence>
<dbReference type="GO" id="GO:0008234">
    <property type="term" value="F:cysteine-type peptidase activity"/>
    <property type="evidence" value="ECO:0007669"/>
    <property type="project" value="UniProtKB-KW"/>
</dbReference>
<evidence type="ECO:0000256" key="6">
    <source>
        <dbReference type="SAM" id="MobiDB-lite"/>
    </source>
</evidence>
<keyword evidence="10" id="KW-1185">Reference proteome</keyword>
<dbReference type="GO" id="GO:0006508">
    <property type="term" value="P:proteolysis"/>
    <property type="evidence" value="ECO:0007669"/>
    <property type="project" value="UniProtKB-KW"/>
</dbReference>
<accession>A0A7H8N759</accession>
<evidence type="ECO:0000313" key="9">
    <source>
        <dbReference type="EMBL" id="QKW50390.1"/>
    </source>
</evidence>
<dbReference type="Gene3D" id="6.10.250.3150">
    <property type="match status" value="1"/>
</dbReference>
<proteinExistence type="inferred from homology"/>
<dbReference type="Gene3D" id="3.90.1720.10">
    <property type="entry name" value="endopeptidase domain like (from Nostoc punctiforme)"/>
    <property type="match status" value="1"/>
</dbReference>
<name>A0A7H8N759_9ACTN</name>
<feature type="signal peptide" evidence="7">
    <location>
        <begin position="1"/>
        <end position="43"/>
    </location>
</feature>
<feature type="compositionally biased region" description="Basic and acidic residues" evidence="6">
    <location>
        <begin position="229"/>
        <end position="259"/>
    </location>
</feature>
<keyword evidence="3" id="KW-0378">Hydrolase</keyword>
<feature type="coiled-coil region" evidence="5">
    <location>
        <begin position="52"/>
        <end position="107"/>
    </location>
</feature>
<keyword evidence="2" id="KW-0645">Protease</keyword>
<dbReference type="Pfam" id="PF00877">
    <property type="entry name" value="NLPC_P60"/>
    <property type="match status" value="1"/>
</dbReference>
<dbReference type="InterPro" id="IPR000064">
    <property type="entry name" value="NLP_P60_dom"/>
</dbReference>
<reference evidence="9 10" key="1">
    <citation type="submission" date="2020-06" db="EMBL/GenBank/DDBJ databases">
        <title>Genome mining for natural products.</title>
        <authorList>
            <person name="Zhang B."/>
            <person name="Shi J."/>
            <person name="Ge H."/>
        </authorList>
    </citation>
    <scope>NUCLEOTIDE SEQUENCE [LARGE SCALE GENOMIC DNA]</scope>
    <source>
        <strain evidence="9 10">NA00687</strain>
    </source>
</reference>
<dbReference type="EMBL" id="CP054929">
    <property type="protein sequence ID" value="QKW50390.1"/>
    <property type="molecule type" value="Genomic_DNA"/>
</dbReference>
<feature type="compositionally biased region" description="Gly residues" evidence="6">
    <location>
        <begin position="266"/>
        <end position="279"/>
    </location>
</feature>
<feature type="region of interest" description="Disordered" evidence="6">
    <location>
        <begin position="229"/>
        <end position="302"/>
    </location>
</feature>
<evidence type="ECO:0000256" key="3">
    <source>
        <dbReference type="ARBA" id="ARBA00022801"/>
    </source>
</evidence>
<evidence type="ECO:0000259" key="8">
    <source>
        <dbReference type="PROSITE" id="PS51935"/>
    </source>
</evidence>
<evidence type="ECO:0000256" key="2">
    <source>
        <dbReference type="ARBA" id="ARBA00022670"/>
    </source>
</evidence>